<name>A0A812SHD0_9DINO</name>
<dbReference type="Proteomes" id="UP000601435">
    <property type="component" value="Unassembled WGS sequence"/>
</dbReference>
<evidence type="ECO:0000313" key="1">
    <source>
        <dbReference type="EMBL" id="CAE7475674.1"/>
    </source>
</evidence>
<protein>
    <submittedName>
        <fullName evidence="1">Uncharacterized protein</fullName>
    </submittedName>
</protein>
<gene>
    <name evidence="1" type="ORF">SNEC2469_LOCUS13432</name>
</gene>
<reference evidence="1" key="1">
    <citation type="submission" date="2021-02" db="EMBL/GenBank/DDBJ databases">
        <authorList>
            <person name="Dougan E. K."/>
            <person name="Rhodes N."/>
            <person name="Thang M."/>
            <person name="Chan C."/>
        </authorList>
    </citation>
    <scope>NUCLEOTIDE SEQUENCE</scope>
</reference>
<feature type="non-terminal residue" evidence="1">
    <location>
        <position position="188"/>
    </location>
</feature>
<keyword evidence="2" id="KW-1185">Reference proteome</keyword>
<comment type="caution">
    <text evidence="1">The sequence shown here is derived from an EMBL/GenBank/DDBJ whole genome shotgun (WGS) entry which is preliminary data.</text>
</comment>
<dbReference type="OrthoDB" id="411326at2759"/>
<dbReference type="EMBL" id="CAJNJA010021426">
    <property type="protein sequence ID" value="CAE7475674.1"/>
    <property type="molecule type" value="Genomic_DNA"/>
</dbReference>
<feature type="non-terminal residue" evidence="1">
    <location>
        <position position="1"/>
    </location>
</feature>
<evidence type="ECO:0000313" key="2">
    <source>
        <dbReference type="Proteomes" id="UP000601435"/>
    </source>
</evidence>
<proteinExistence type="predicted"/>
<sequence>AGDAAWDKFGADLTVLHPELVLQVLTCSPSSTRCPKERPDCGMLHTAGGIACTNEEELSSYPVLLAKIPGGQNNFVAVVNRGHYIWKHLLDTRRIWSQYRMMILELPWLEEQTHHLYYLRVMEVLLSDFRLVHVDASTCHGRWQIRSTEVGMPRVVQATFVRKDLAVAQACTTQLHWDSGVWDCPGLP</sequence>
<accession>A0A812SHD0</accession>
<dbReference type="AlphaFoldDB" id="A0A812SHD0"/>
<organism evidence="1 2">
    <name type="scientific">Symbiodinium necroappetens</name>
    <dbReference type="NCBI Taxonomy" id="1628268"/>
    <lineage>
        <taxon>Eukaryota</taxon>
        <taxon>Sar</taxon>
        <taxon>Alveolata</taxon>
        <taxon>Dinophyceae</taxon>
        <taxon>Suessiales</taxon>
        <taxon>Symbiodiniaceae</taxon>
        <taxon>Symbiodinium</taxon>
    </lineage>
</organism>